<dbReference type="FunFam" id="1.10.510.10:FF:001927">
    <property type="entry name" value="Receptor protein-tyrosine kinase"/>
    <property type="match status" value="1"/>
</dbReference>
<sequence length="872" mass="96886">MPDRAPVATHNETGKMMLCHVFRPCKLIMWSSWIIFFLVNLETQAFSITVNLTNGPGSYAGRVEVKYNGSWGQVCDYGINMNFGHVICRQLGYPQAIATPCYNAFGKGNTHYWMTNVRCKGNESSLAECDYTWGKAGCSMGLKGTVGVVCERPNMTVTYPPPLRLAHTTVPYAGCVQVKYAGIWGQIGMFGWDLEDGRVACRQLGYRDVLTVLYKWNRTSQMLTWMDIVKCTGNEQSLSNCSYELVTYRSAEWTSAGVVCKNNSKTGLQIHLRKWSVSYAGRIEVFLAGKWGAINSYNWQLADAHVACRQLGFSGADLAIHGAAYVFAPKFSGNSMDIQWLDNVECRGSESSLDECPHEVSFVRVGVLEAGVVCKTKSAVSKIRLAGSSMTYAGRIEVNIAGVWGTIRNRGWNITSAHVACKELGYPGAETAILFATETFGQGEGPVWMSNLNCQGHESTLWECSWSRIAGIYWDHYNDAGVICRVEDPSSYASKPDSNASRALEIGLPVTAAVLLLLGFAAVFYFRYYRRWRGDRNEHSRDFVTMNDVSSETGQSNPAFERTDSSYQVKLDSDNNDTSADWCEISRNRLTIGEKIGSESDGGTFRGKLSHENGNIASCIVKTATDSKGFGSSANENDLLTELKILSCLGSHPNILNLFGACTLKGPTYLVFEETEHGSLLEYLKKNRMGDEMNSTRNFCTLSKVEKLRIALDVSKGMRHIAERNYIHKGLAARNVRLGKNCIAKVANIGFFSAGCDKTFYEDIAKGNLSEARWMAPESLETKDFTSESDVWSFGVLLWEIETGGDVPYPGVQTKDLLESLKSGHRMDKPVKTSTVVYELMTKCWRFSAIDRPKFSELCMVLDTLVTRETYD</sequence>
<dbReference type="InterPro" id="IPR036772">
    <property type="entry name" value="SRCR-like_dom_sf"/>
</dbReference>
<evidence type="ECO:0000256" key="7">
    <source>
        <dbReference type="ARBA" id="ARBA00023157"/>
    </source>
</evidence>
<evidence type="ECO:0000313" key="15">
    <source>
        <dbReference type="Proteomes" id="UP001159428"/>
    </source>
</evidence>
<dbReference type="AlphaFoldDB" id="A0AAU9Y3A6"/>
<dbReference type="SUPFAM" id="SSF56487">
    <property type="entry name" value="SRCR-like"/>
    <property type="match status" value="4"/>
</dbReference>
<keyword evidence="6 11" id="KW-0472">Membrane</keyword>
<keyword evidence="5 11" id="KW-1133">Transmembrane helix</keyword>
<dbReference type="GO" id="GO:0016020">
    <property type="term" value="C:membrane"/>
    <property type="evidence" value="ECO:0007669"/>
    <property type="project" value="UniProtKB-SubCell"/>
</dbReference>
<feature type="region of interest" description="Disordered" evidence="10">
    <location>
        <begin position="547"/>
        <end position="566"/>
    </location>
</feature>
<feature type="compositionally biased region" description="Polar residues" evidence="10">
    <location>
        <begin position="547"/>
        <end position="558"/>
    </location>
</feature>
<keyword evidence="4" id="KW-0677">Repeat</keyword>
<comment type="caution">
    <text evidence="9">Lacks conserved residue(s) required for the propagation of feature annotation.</text>
</comment>
<evidence type="ECO:0000256" key="3">
    <source>
        <dbReference type="ARBA" id="ARBA00022729"/>
    </source>
</evidence>
<dbReference type="Gene3D" id="3.30.200.20">
    <property type="entry name" value="Phosphorylase Kinase, domain 1"/>
    <property type="match status" value="1"/>
</dbReference>
<dbReference type="InterPro" id="IPR001190">
    <property type="entry name" value="SRCR"/>
</dbReference>
<proteinExistence type="predicted"/>
<evidence type="ECO:0000256" key="10">
    <source>
        <dbReference type="SAM" id="MobiDB-lite"/>
    </source>
</evidence>
<dbReference type="Pfam" id="PF07714">
    <property type="entry name" value="PK_Tyr_Ser-Thr"/>
    <property type="match status" value="1"/>
</dbReference>
<dbReference type="PROSITE" id="PS50287">
    <property type="entry name" value="SRCR_2"/>
    <property type="match status" value="4"/>
</dbReference>
<evidence type="ECO:0000256" key="4">
    <source>
        <dbReference type="ARBA" id="ARBA00022737"/>
    </source>
</evidence>
<dbReference type="Gene3D" id="3.10.250.10">
    <property type="entry name" value="SRCR-like domain"/>
    <property type="match status" value="4"/>
</dbReference>
<evidence type="ECO:0000256" key="11">
    <source>
        <dbReference type="SAM" id="Phobius"/>
    </source>
</evidence>
<evidence type="ECO:0000256" key="2">
    <source>
        <dbReference type="ARBA" id="ARBA00022692"/>
    </source>
</evidence>
<keyword evidence="8" id="KW-0325">Glycoprotein</keyword>
<feature type="domain" description="Protein kinase" evidence="12">
    <location>
        <begin position="590"/>
        <end position="866"/>
    </location>
</feature>
<dbReference type="Gene3D" id="1.10.510.10">
    <property type="entry name" value="Transferase(Phosphotransferase) domain 1"/>
    <property type="match status" value="1"/>
</dbReference>
<dbReference type="PRINTS" id="PR00109">
    <property type="entry name" value="TYRKINASE"/>
</dbReference>
<dbReference type="EMBL" id="CALNXJ010000122">
    <property type="protein sequence ID" value="CAH3165697.1"/>
    <property type="molecule type" value="Genomic_DNA"/>
</dbReference>
<dbReference type="PROSITE" id="PS50011">
    <property type="entry name" value="PROTEIN_KINASE_DOM"/>
    <property type="match status" value="1"/>
</dbReference>
<dbReference type="SMART" id="SM00202">
    <property type="entry name" value="SR"/>
    <property type="match status" value="4"/>
</dbReference>
<evidence type="ECO:0000313" key="14">
    <source>
        <dbReference type="EMBL" id="CAH3165697.1"/>
    </source>
</evidence>
<dbReference type="SUPFAM" id="SSF56112">
    <property type="entry name" value="Protein kinase-like (PK-like)"/>
    <property type="match status" value="1"/>
</dbReference>
<organism evidence="14 15">
    <name type="scientific">Pocillopora meandrina</name>
    <dbReference type="NCBI Taxonomy" id="46732"/>
    <lineage>
        <taxon>Eukaryota</taxon>
        <taxon>Metazoa</taxon>
        <taxon>Cnidaria</taxon>
        <taxon>Anthozoa</taxon>
        <taxon>Hexacorallia</taxon>
        <taxon>Scleractinia</taxon>
        <taxon>Astrocoeniina</taxon>
        <taxon>Pocilloporidae</taxon>
        <taxon>Pocillopora</taxon>
    </lineage>
</organism>
<keyword evidence="7 9" id="KW-1015">Disulfide bond</keyword>
<dbReference type="InterPro" id="IPR000719">
    <property type="entry name" value="Prot_kinase_dom"/>
</dbReference>
<evidence type="ECO:0000259" key="12">
    <source>
        <dbReference type="PROSITE" id="PS50011"/>
    </source>
</evidence>
<dbReference type="PANTHER" id="PTHR19331">
    <property type="entry name" value="SCAVENGER RECEPTOR DOMAIN-CONTAINING"/>
    <property type="match status" value="1"/>
</dbReference>
<evidence type="ECO:0000256" key="5">
    <source>
        <dbReference type="ARBA" id="ARBA00022989"/>
    </source>
</evidence>
<dbReference type="CDD" id="cd00192">
    <property type="entry name" value="PTKc"/>
    <property type="match status" value="1"/>
</dbReference>
<evidence type="ECO:0000256" key="8">
    <source>
        <dbReference type="ARBA" id="ARBA00023180"/>
    </source>
</evidence>
<accession>A0AAU9Y3A6</accession>
<evidence type="ECO:0000256" key="9">
    <source>
        <dbReference type="PROSITE-ProRule" id="PRU00196"/>
    </source>
</evidence>
<dbReference type="Proteomes" id="UP001159428">
    <property type="component" value="Unassembled WGS sequence"/>
</dbReference>
<keyword evidence="2 11" id="KW-0812">Transmembrane</keyword>
<keyword evidence="15" id="KW-1185">Reference proteome</keyword>
<feature type="domain" description="SRCR" evidence="13">
    <location>
        <begin position="383"/>
        <end position="485"/>
    </location>
</feature>
<keyword evidence="3" id="KW-0732">Signal</keyword>
<dbReference type="Pfam" id="PF00530">
    <property type="entry name" value="SRCR"/>
    <property type="match status" value="4"/>
</dbReference>
<name>A0AAU9Y3A6_9CNID</name>
<feature type="domain" description="SRCR" evidence="13">
    <location>
        <begin position="50"/>
        <end position="151"/>
    </location>
</feature>
<reference evidence="14 15" key="1">
    <citation type="submission" date="2022-05" db="EMBL/GenBank/DDBJ databases">
        <authorList>
            <consortium name="Genoscope - CEA"/>
            <person name="William W."/>
        </authorList>
    </citation>
    <scope>NUCLEOTIDE SEQUENCE [LARGE SCALE GENOMIC DNA]</scope>
</reference>
<feature type="disulfide bond" evidence="9">
    <location>
        <begin position="231"/>
        <end position="241"/>
    </location>
</feature>
<dbReference type="InterPro" id="IPR001245">
    <property type="entry name" value="Ser-Thr/Tyr_kinase_cat_dom"/>
</dbReference>
<dbReference type="GO" id="GO:0005524">
    <property type="term" value="F:ATP binding"/>
    <property type="evidence" value="ECO:0007669"/>
    <property type="project" value="InterPro"/>
</dbReference>
<evidence type="ECO:0000259" key="13">
    <source>
        <dbReference type="PROSITE" id="PS50287"/>
    </source>
</evidence>
<evidence type="ECO:0000256" key="6">
    <source>
        <dbReference type="ARBA" id="ARBA00023136"/>
    </source>
</evidence>
<evidence type="ECO:0000256" key="1">
    <source>
        <dbReference type="ARBA" id="ARBA00004167"/>
    </source>
</evidence>
<feature type="disulfide bond" evidence="9">
    <location>
        <begin position="119"/>
        <end position="129"/>
    </location>
</feature>
<dbReference type="FunFam" id="3.10.250.10:FF:000016">
    <property type="entry name" value="Scavenger receptor cysteine-rich protein type 12"/>
    <property type="match status" value="2"/>
</dbReference>
<gene>
    <name evidence="14" type="ORF">PMEA_00004331</name>
</gene>
<comment type="caution">
    <text evidence="14">The sequence shown here is derived from an EMBL/GenBank/DDBJ whole genome shotgun (WGS) entry which is preliminary data.</text>
</comment>
<comment type="subcellular location">
    <subcellularLocation>
        <location evidence="1">Membrane</location>
        <topology evidence="1">Single-pass membrane protein</topology>
    </subcellularLocation>
</comment>
<dbReference type="InterPro" id="IPR011009">
    <property type="entry name" value="Kinase-like_dom_sf"/>
</dbReference>
<feature type="domain" description="SRCR" evidence="13">
    <location>
        <begin position="163"/>
        <end position="261"/>
    </location>
</feature>
<dbReference type="FunFam" id="3.10.250.10:FF:000001">
    <property type="entry name" value="Lysyl oxidase 4 isoform X1"/>
    <property type="match status" value="2"/>
</dbReference>
<feature type="disulfide bond" evidence="9">
    <location>
        <begin position="454"/>
        <end position="464"/>
    </location>
</feature>
<feature type="domain" description="SRCR" evidence="13">
    <location>
        <begin position="270"/>
        <end position="375"/>
    </location>
</feature>
<feature type="transmembrane region" description="Helical" evidence="11">
    <location>
        <begin position="506"/>
        <end position="526"/>
    </location>
</feature>
<feature type="disulfide bond" evidence="9">
    <location>
        <begin position="346"/>
        <end position="356"/>
    </location>
</feature>
<protein>
    <submittedName>
        <fullName evidence="14">Uncharacterized protein</fullName>
    </submittedName>
</protein>
<dbReference type="GO" id="GO:0004672">
    <property type="term" value="F:protein kinase activity"/>
    <property type="evidence" value="ECO:0007669"/>
    <property type="project" value="InterPro"/>
</dbReference>
<dbReference type="PRINTS" id="PR00258">
    <property type="entry name" value="SPERACTRCPTR"/>
</dbReference>
<dbReference type="PANTHER" id="PTHR19331:SF465">
    <property type="entry name" value="EGG PEPTIDE SPERACT RECEPTOR"/>
    <property type="match status" value="1"/>
</dbReference>